<name>A0ABU7L3Z6_9NOCA</name>
<evidence type="ECO:0000313" key="2">
    <source>
        <dbReference type="Proteomes" id="UP001336020"/>
    </source>
</evidence>
<organism evidence="1 2">
    <name type="scientific">Rhodococcus artemisiae</name>
    <dbReference type="NCBI Taxonomy" id="714159"/>
    <lineage>
        <taxon>Bacteria</taxon>
        <taxon>Bacillati</taxon>
        <taxon>Actinomycetota</taxon>
        <taxon>Actinomycetes</taxon>
        <taxon>Mycobacteriales</taxon>
        <taxon>Nocardiaceae</taxon>
        <taxon>Rhodococcus</taxon>
    </lineage>
</organism>
<evidence type="ECO:0008006" key="3">
    <source>
        <dbReference type="Google" id="ProtNLM"/>
    </source>
</evidence>
<keyword evidence="2" id="KW-1185">Reference proteome</keyword>
<proteinExistence type="predicted"/>
<comment type="caution">
    <text evidence="1">The sequence shown here is derived from an EMBL/GenBank/DDBJ whole genome shotgun (WGS) entry which is preliminary data.</text>
</comment>
<dbReference type="EMBL" id="JAUTXY010000001">
    <property type="protein sequence ID" value="MEE2056271.1"/>
    <property type="molecule type" value="Genomic_DNA"/>
</dbReference>
<dbReference type="Proteomes" id="UP001336020">
    <property type="component" value="Unassembled WGS sequence"/>
</dbReference>
<accession>A0ABU7L3Z6</accession>
<sequence>MAPIQAPEVSPTVLDALRASPVAPVLDMPLPPAPELPTFVPPAAPGQEAIAELLQSIPVPTLPQIDELLRPIVELGNMFGTGICETLDPSTILQQGSRLLDGAASLGRSALSALPESWEGTAADMAADHSTRAQLASYELSERGDLIGQVTRAATATVERGNVELTGIAQSFIASAVATAPVAMTPPGQAALITSAVEHVSSALAVVARTRGELAGHTVAMNALIPPIPVPAPAMTSIPLDPGALASTVSGTVPHVGGLLSGAAGEPVSTLPTSTAPTGAAATMATSVTSGVGAAGLGAGGMGTAYGSAVGSYGAANAGATAIPSAGTPFAMAPASGAGATGTAGTGTARGPVLGGAPMAAANRAEDTAHRSARGILVTSGTSSDVVGELPLVTPAVIGAVDDEW</sequence>
<gene>
    <name evidence="1" type="ORF">Q7514_01845</name>
</gene>
<reference evidence="1 2" key="1">
    <citation type="submission" date="2023-07" db="EMBL/GenBank/DDBJ databases">
        <authorList>
            <person name="Girao M."/>
            <person name="Carvalho M.F."/>
        </authorList>
    </citation>
    <scope>NUCLEOTIDE SEQUENCE [LARGE SCALE GENOMIC DNA]</scope>
    <source>
        <strain evidence="1 2">YIM65754</strain>
    </source>
</reference>
<protein>
    <recommendedName>
        <fullName evidence="3">PPE family protein</fullName>
    </recommendedName>
</protein>
<evidence type="ECO:0000313" key="1">
    <source>
        <dbReference type="EMBL" id="MEE2056271.1"/>
    </source>
</evidence>